<evidence type="ECO:0000313" key="1">
    <source>
        <dbReference type="EMBL" id="SGY98939.1"/>
    </source>
</evidence>
<evidence type="ECO:0000313" key="2">
    <source>
        <dbReference type="Proteomes" id="UP000182660"/>
    </source>
</evidence>
<dbReference type="InterPro" id="IPR007801">
    <property type="entry name" value="MbnB/TglH/ChrH"/>
</dbReference>
<dbReference type="PANTHER" id="PTHR42194:SF1">
    <property type="entry name" value="UPF0276 PROTEIN HI_1600"/>
    <property type="match status" value="1"/>
</dbReference>
<dbReference type="Pfam" id="PF05114">
    <property type="entry name" value="MbnB_TglH_ChrH"/>
    <property type="match status" value="1"/>
</dbReference>
<sequence>MSVHSKDILVGVGLRHPHFTDILTSAKQVDFVEVHSENFFGQGGAALSVLKQVREAYPVSLHSTSMGLGSLQDIPASYLMRLKQLTQTIDPFLMSEHACFTWGLLQKQMHGQLIHSGDLLPIAHTRHNLNRMCEQIDKVQSYLGRELIIENVSAYVQFDESYFSEAEFLTKLCKQTGAKILLDINNIAVNSLNFEGGNIQKSVTDYINTLPVNSVAQIHLAGCSVVPDGQMVIDDHACPVSDEVWEGYRQALTRFGALPTLVEWDSDLPAWSVLVGEAEKARAIANAVLGASDG</sequence>
<protein>
    <submittedName>
        <fullName evidence="1">Uncharacterized protein</fullName>
    </submittedName>
</protein>
<comment type="caution">
    <text evidence="1">The sequence shown here is derived from an EMBL/GenBank/DDBJ whole genome shotgun (WGS) entry which is preliminary data.</text>
</comment>
<gene>
    <name evidence="1" type="ORF">MT2528_3743</name>
</gene>
<keyword evidence="2" id="KW-1185">Reference proteome</keyword>
<proteinExistence type="predicted"/>
<dbReference type="PANTHER" id="PTHR42194">
    <property type="entry name" value="UPF0276 PROTEIN HI_1600"/>
    <property type="match status" value="1"/>
</dbReference>
<dbReference type="GeneID" id="61297551"/>
<reference evidence="1 2" key="1">
    <citation type="submission" date="2016-11" db="EMBL/GenBank/DDBJ databases">
        <authorList>
            <person name="Klemetsen T."/>
        </authorList>
    </citation>
    <scope>NUCLEOTIDE SEQUENCE [LARGE SCALE GENOMIC DNA]</scope>
    <source>
        <strain evidence="1">MT 2528</strain>
    </source>
</reference>
<organism evidence="1 2">
    <name type="scientific">Moritella viscosa</name>
    <dbReference type="NCBI Taxonomy" id="80854"/>
    <lineage>
        <taxon>Bacteria</taxon>
        <taxon>Pseudomonadati</taxon>
        <taxon>Pseudomonadota</taxon>
        <taxon>Gammaproteobacteria</taxon>
        <taxon>Alteromonadales</taxon>
        <taxon>Moritellaceae</taxon>
        <taxon>Moritella</taxon>
    </lineage>
</organism>
<dbReference type="EMBL" id="FPLJ01000080">
    <property type="protein sequence ID" value="SGY98939.1"/>
    <property type="molecule type" value="Genomic_DNA"/>
</dbReference>
<dbReference type="NCBIfam" id="NF003818">
    <property type="entry name" value="PRK05409.1"/>
    <property type="match status" value="1"/>
</dbReference>
<name>A0ABY1HKK1_9GAMM</name>
<accession>A0ABY1HKK1</accession>
<dbReference type="Proteomes" id="UP000182660">
    <property type="component" value="Unassembled WGS sequence"/>
</dbReference>
<dbReference type="Gene3D" id="3.20.20.150">
    <property type="entry name" value="Divalent-metal-dependent TIM barrel enzymes"/>
    <property type="match status" value="1"/>
</dbReference>
<dbReference type="RefSeq" id="WP_075473223.1">
    <property type="nucleotide sequence ID" value="NZ_CAWQZC010000057.1"/>
</dbReference>